<organism evidence="1 2">
    <name type="scientific">Aeoliella straminimaris</name>
    <dbReference type="NCBI Taxonomy" id="2954799"/>
    <lineage>
        <taxon>Bacteria</taxon>
        <taxon>Pseudomonadati</taxon>
        <taxon>Planctomycetota</taxon>
        <taxon>Planctomycetia</taxon>
        <taxon>Pirellulales</taxon>
        <taxon>Lacipirellulaceae</taxon>
        <taxon>Aeoliella</taxon>
    </lineage>
</organism>
<comment type="caution">
    <text evidence="1">The sequence shown here is derived from an EMBL/GenBank/DDBJ whole genome shotgun (WGS) entry which is preliminary data.</text>
</comment>
<reference evidence="1" key="1">
    <citation type="submission" date="2022-06" db="EMBL/GenBank/DDBJ databases">
        <title>Aeoliella straminimaris, a novel planctomycete from sediments.</title>
        <authorList>
            <person name="Vitorino I.R."/>
            <person name="Lage O.M."/>
        </authorList>
    </citation>
    <scope>NUCLEOTIDE SEQUENCE</scope>
    <source>
        <strain evidence="1">ICT_H6.2</strain>
    </source>
</reference>
<dbReference type="RefSeq" id="WP_252853110.1">
    <property type="nucleotide sequence ID" value="NZ_JAMXLR010000051.1"/>
</dbReference>
<accession>A0A9X2JH16</accession>
<dbReference type="Proteomes" id="UP001155241">
    <property type="component" value="Unassembled WGS sequence"/>
</dbReference>
<proteinExistence type="predicted"/>
<dbReference type="EMBL" id="JAMXLR010000051">
    <property type="protein sequence ID" value="MCO6044997.1"/>
    <property type="molecule type" value="Genomic_DNA"/>
</dbReference>
<dbReference type="AlphaFoldDB" id="A0A9X2JH16"/>
<dbReference type="Pfam" id="PF08843">
    <property type="entry name" value="AbiEii"/>
    <property type="match status" value="1"/>
</dbReference>
<sequence length="192" mass="21171">MAGEAVRDVLNHVANALSTLPSPFALAGGLALAVWGYPRATRDVDLLIGVESSEFDTLLTTLTSHGCRPKHTPPLIPVGPYHIAQFLFTPPNEFYDVQFDLLLAENDLLKSALQRAQKQEVPGLDRPIRVLSCEDLMLLKLLAGRVLDLSDVAMLLRENHASLDHAYMAVWLGKLNLEAAYEEARQSAFPEE</sequence>
<evidence type="ECO:0000313" key="1">
    <source>
        <dbReference type="EMBL" id="MCO6044997.1"/>
    </source>
</evidence>
<evidence type="ECO:0000313" key="2">
    <source>
        <dbReference type="Proteomes" id="UP001155241"/>
    </source>
</evidence>
<name>A0A9X2JH16_9BACT</name>
<dbReference type="InterPro" id="IPR014942">
    <property type="entry name" value="AbiEii"/>
</dbReference>
<dbReference type="Gene3D" id="3.30.460.40">
    <property type="match status" value="1"/>
</dbReference>
<dbReference type="SUPFAM" id="SSF81301">
    <property type="entry name" value="Nucleotidyltransferase"/>
    <property type="match status" value="1"/>
</dbReference>
<dbReference type="GO" id="GO:0016740">
    <property type="term" value="F:transferase activity"/>
    <property type="evidence" value="ECO:0007669"/>
    <property type="project" value="UniProtKB-KW"/>
</dbReference>
<keyword evidence="2" id="KW-1185">Reference proteome</keyword>
<dbReference type="InterPro" id="IPR043519">
    <property type="entry name" value="NT_sf"/>
</dbReference>
<gene>
    <name evidence="1" type="ORF">NG895_13895</name>
</gene>
<protein>
    <submittedName>
        <fullName evidence="1">Nucleotidyl transferase AbiEii/AbiGii toxin family protein</fullName>
    </submittedName>
</protein>
<keyword evidence="1" id="KW-0808">Transferase</keyword>